<dbReference type="Proteomes" id="UP000037136">
    <property type="component" value="Unassembled WGS sequence"/>
</dbReference>
<gene>
    <name evidence="3" type="ORF">XA68_16468</name>
</gene>
<dbReference type="Pfam" id="PF13622">
    <property type="entry name" value="4HBT_3"/>
    <property type="match status" value="1"/>
</dbReference>
<evidence type="ECO:0000259" key="1">
    <source>
        <dbReference type="Pfam" id="PF13622"/>
    </source>
</evidence>
<dbReference type="InterPro" id="IPR049449">
    <property type="entry name" value="TesB_ACOT8-like_N"/>
</dbReference>
<evidence type="ECO:0000313" key="4">
    <source>
        <dbReference type="Proteomes" id="UP000037136"/>
    </source>
</evidence>
<evidence type="ECO:0000313" key="3">
    <source>
        <dbReference type="EMBL" id="PFH56467.1"/>
    </source>
</evidence>
<dbReference type="AlphaFoldDB" id="A0A2A9P695"/>
<evidence type="ECO:0008006" key="5">
    <source>
        <dbReference type="Google" id="ProtNLM"/>
    </source>
</evidence>
<keyword evidence="4" id="KW-1185">Reference proteome</keyword>
<reference evidence="3 4" key="1">
    <citation type="journal article" date="2015" name="BMC Genomics">
        <title>Gene expression during zombie ant biting behavior reflects the complexity underlying fungal parasitic behavioral manipulation.</title>
        <authorList>
            <person name="de Bekker C."/>
            <person name="Ohm R.A."/>
            <person name="Loreto R.G."/>
            <person name="Sebastian A."/>
            <person name="Albert I."/>
            <person name="Merrow M."/>
            <person name="Brachmann A."/>
            <person name="Hughes D.P."/>
        </authorList>
    </citation>
    <scope>NUCLEOTIDE SEQUENCE [LARGE SCALE GENOMIC DNA]</scope>
    <source>
        <strain evidence="3 4">SC16a</strain>
    </source>
</reference>
<reference evidence="3 4" key="2">
    <citation type="journal article" date="2017" name="Sci. Rep.">
        <title>Ant-infecting Ophiocordyceps genomes reveal a high diversity of potential behavioral manipulation genes and a possible major role for enterotoxins.</title>
        <authorList>
            <person name="de Bekker C."/>
            <person name="Ohm R.A."/>
            <person name="Evans H.C."/>
            <person name="Brachmann A."/>
            <person name="Hughes D.P."/>
        </authorList>
    </citation>
    <scope>NUCLEOTIDE SEQUENCE [LARGE SCALE GENOMIC DNA]</scope>
    <source>
        <strain evidence="3 4">SC16a</strain>
    </source>
</reference>
<dbReference type="EMBL" id="LAZP02000572">
    <property type="protein sequence ID" value="PFH56467.1"/>
    <property type="molecule type" value="Genomic_DNA"/>
</dbReference>
<organism evidence="3 4">
    <name type="scientific">Ophiocordyceps unilateralis</name>
    <name type="common">Zombie-ant fungus</name>
    <name type="synonym">Torrubia unilateralis</name>
    <dbReference type="NCBI Taxonomy" id="268505"/>
    <lineage>
        <taxon>Eukaryota</taxon>
        <taxon>Fungi</taxon>
        <taxon>Dikarya</taxon>
        <taxon>Ascomycota</taxon>
        <taxon>Pezizomycotina</taxon>
        <taxon>Sordariomycetes</taxon>
        <taxon>Hypocreomycetidae</taxon>
        <taxon>Hypocreales</taxon>
        <taxon>Ophiocordycipitaceae</taxon>
        <taxon>Ophiocordyceps</taxon>
    </lineage>
</organism>
<protein>
    <recommendedName>
        <fullName evidence="5">Thioesterase domain-containing protein</fullName>
    </recommendedName>
</protein>
<dbReference type="InterPro" id="IPR049450">
    <property type="entry name" value="ACOT8-like_C"/>
</dbReference>
<dbReference type="InterPro" id="IPR029069">
    <property type="entry name" value="HotDog_dom_sf"/>
</dbReference>
<comment type="caution">
    <text evidence="3">The sequence shown here is derived from an EMBL/GenBank/DDBJ whole genome shotgun (WGS) entry which is preliminary data.</text>
</comment>
<dbReference type="PANTHER" id="PTHR38110">
    <property type="entry name" value="CHROMOSOME 23, WHOLE GENOME SHOTGUN SEQUENCE"/>
    <property type="match status" value="1"/>
</dbReference>
<dbReference type="OrthoDB" id="2532955at2759"/>
<sequence>MTMTTSDSLAKATTVTQLDATTFAATLQPAFCFGSVPNGGYVASIFHNAARAFMATRGGRQTDVIAVHWQFLSRTQAGPAVFKVMEAKSGRAVSVLHLKLLQHGLLSRAPWCDEATSSSLVVAYVTCAAMDAEVGVSLPTGWLLSTPPPPVDLAELVRDREPNWRRMWTLLMDRHPLFFRKIDMYMPRHGHGLPATQDLWIRLASGEPFTDTALGFVADVAAPLLIEAFRPTSPDAPVPPAGFAYSDSFWFPTLTMSLDVKKRLPWAGAEWLRLHAEASVIRNGRFDSRFFIFDRDGDLVAWSSQVAMVVDYGRNQAKRTTKM</sequence>
<dbReference type="InterPro" id="IPR052389">
    <property type="entry name" value="Sec_Metab_Biosynth-Assoc"/>
</dbReference>
<dbReference type="InterPro" id="IPR042171">
    <property type="entry name" value="Acyl-CoA_hotdog"/>
</dbReference>
<dbReference type="Gene3D" id="2.40.160.210">
    <property type="entry name" value="Acyl-CoA thioesterase, double hotdog domain"/>
    <property type="match status" value="1"/>
</dbReference>
<name>A0A2A9P695_OPHUN</name>
<dbReference type="SUPFAM" id="SSF54637">
    <property type="entry name" value="Thioesterase/thiol ester dehydrase-isomerase"/>
    <property type="match status" value="2"/>
</dbReference>
<dbReference type="PANTHER" id="PTHR38110:SF1">
    <property type="entry name" value="THIOESTERASE DOMAIN-CONTAINING PROTEIN"/>
    <property type="match status" value="1"/>
</dbReference>
<dbReference type="STRING" id="268505.A0A2A9P695"/>
<dbReference type="Pfam" id="PF20789">
    <property type="entry name" value="4HBT_3C"/>
    <property type="match status" value="1"/>
</dbReference>
<accession>A0A2A9P695</accession>
<proteinExistence type="predicted"/>
<evidence type="ECO:0000259" key="2">
    <source>
        <dbReference type="Pfam" id="PF20789"/>
    </source>
</evidence>
<feature type="domain" description="Acyl-CoA thioesterase-like N-terminal HotDog" evidence="1">
    <location>
        <begin position="30"/>
        <end position="111"/>
    </location>
</feature>
<feature type="domain" description="Acyl-CoA thioesterase-like C-terminal" evidence="2">
    <location>
        <begin position="170"/>
        <end position="309"/>
    </location>
</feature>